<protein>
    <submittedName>
        <fullName evidence="2">DUF1289 domain-containing protein</fullName>
    </submittedName>
</protein>
<sequence>MSQSSSRRYLKDPVSYDPSDTPRPMPASPEPPPSPCVGVCTMDDDGHCMGCLRSLTEIAQWTELSPEEQWDIVRQLPERDPAMGA</sequence>
<accession>A0ABU0W8N9</accession>
<dbReference type="EMBL" id="JAVDDT010000003">
    <property type="protein sequence ID" value="MDQ2069360.1"/>
    <property type="molecule type" value="Genomic_DNA"/>
</dbReference>
<dbReference type="PANTHER" id="PTHR35175:SF2">
    <property type="entry name" value="DUF1289 DOMAIN-CONTAINING PROTEIN"/>
    <property type="match status" value="1"/>
</dbReference>
<dbReference type="InterPro" id="IPR010710">
    <property type="entry name" value="DUF1289"/>
</dbReference>
<comment type="caution">
    <text evidence="2">The sequence shown here is derived from an EMBL/GenBank/DDBJ whole genome shotgun (WGS) entry which is preliminary data.</text>
</comment>
<keyword evidence="3" id="KW-1185">Reference proteome</keyword>
<name>A0ABU0W8N9_9GAMM</name>
<evidence type="ECO:0000313" key="3">
    <source>
        <dbReference type="Proteomes" id="UP001239019"/>
    </source>
</evidence>
<reference evidence="2 3" key="1">
    <citation type="submission" date="2023-08" db="EMBL/GenBank/DDBJ databases">
        <title>Whole-genome sequencing of halo(alkali)philic microorganisms from hypersaline lakes.</title>
        <authorList>
            <person name="Sorokin D.Y."/>
            <person name="Abbas B."/>
            <person name="Merkel A.Y."/>
        </authorList>
    </citation>
    <scope>NUCLEOTIDE SEQUENCE [LARGE SCALE GENOMIC DNA]</scope>
    <source>
        <strain evidence="2 3">AB-CW4</strain>
    </source>
</reference>
<evidence type="ECO:0000313" key="2">
    <source>
        <dbReference type="EMBL" id="MDQ2069360.1"/>
    </source>
</evidence>
<feature type="compositionally biased region" description="Pro residues" evidence="1">
    <location>
        <begin position="21"/>
        <end position="34"/>
    </location>
</feature>
<feature type="region of interest" description="Disordered" evidence="1">
    <location>
        <begin position="1"/>
        <end position="34"/>
    </location>
</feature>
<dbReference type="RefSeq" id="WP_306727861.1">
    <property type="nucleotide sequence ID" value="NZ_JAVDDT010000003.1"/>
</dbReference>
<dbReference type="Proteomes" id="UP001239019">
    <property type="component" value="Unassembled WGS sequence"/>
</dbReference>
<organism evidence="2 3">
    <name type="scientific">Natronospira bacteriovora</name>
    <dbReference type="NCBI Taxonomy" id="3069753"/>
    <lineage>
        <taxon>Bacteria</taxon>
        <taxon>Pseudomonadati</taxon>
        <taxon>Pseudomonadota</taxon>
        <taxon>Gammaproteobacteria</taxon>
        <taxon>Natronospirales</taxon>
        <taxon>Natronospiraceae</taxon>
        <taxon>Natronospira</taxon>
    </lineage>
</organism>
<proteinExistence type="predicted"/>
<gene>
    <name evidence="2" type="ORF">RBH19_05710</name>
</gene>
<evidence type="ECO:0000256" key="1">
    <source>
        <dbReference type="SAM" id="MobiDB-lite"/>
    </source>
</evidence>
<dbReference type="PANTHER" id="PTHR35175">
    <property type="entry name" value="DUF1289 DOMAIN-CONTAINING PROTEIN"/>
    <property type="match status" value="1"/>
</dbReference>
<dbReference type="Pfam" id="PF06945">
    <property type="entry name" value="DUF1289"/>
    <property type="match status" value="1"/>
</dbReference>